<dbReference type="Pfam" id="PF08805">
    <property type="entry name" value="PilS"/>
    <property type="match status" value="1"/>
</dbReference>
<evidence type="ECO:0000256" key="1">
    <source>
        <dbReference type="SAM" id="Phobius"/>
    </source>
</evidence>
<evidence type="ECO:0000313" key="3">
    <source>
        <dbReference type="EMBL" id="SMQ63330.1"/>
    </source>
</evidence>
<gene>
    <name evidence="3" type="ORF">SAMN06297229_0838</name>
</gene>
<keyword evidence="4" id="KW-1185">Reference proteome</keyword>
<organism evidence="3 4">
    <name type="scientific">Pseudidiomarina planktonica</name>
    <dbReference type="NCBI Taxonomy" id="1323738"/>
    <lineage>
        <taxon>Bacteria</taxon>
        <taxon>Pseudomonadati</taxon>
        <taxon>Pseudomonadota</taxon>
        <taxon>Gammaproteobacteria</taxon>
        <taxon>Alteromonadales</taxon>
        <taxon>Idiomarinaceae</taxon>
        <taxon>Pseudidiomarina</taxon>
    </lineage>
</organism>
<keyword evidence="1" id="KW-0812">Transmembrane</keyword>
<dbReference type="OrthoDB" id="6237251at2"/>
<protein>
    <submittedName>
        <fullName evidence="3">Prepilin-type N-terminal cleavage/methylation domain-containing protein</fullName>
    </submittedName>
</protein>
<evidence type="ECO:0000259" key="2">
    <source>
        <dbReference type="Pfam" id="PF08805"/>
    </source>
</evidence>
<keyword evidence="1" id="KW-1133">Transmembrane helix</keyword>
<dbReference type="EMBL" id="FXWH01000001">
    <property type="protein sequence ID" value="SMQ63330.1"/>
    <property type="molecule type" value="Genomic_DNA"/>
</dbReference>
<dbReference type="RefSeq" id="WP_086433987.1">
    <property type="nucleotide sequence ID" value="NZ_FXWH01000001.1"/>
</dbReference>
<accession>A0A1Y6EQU1</accession>
<dbReference type="AlphaFoldDB" id="A0A1Y6EQU1"/>
<reference evidence="4" key="1">
    <citation type="submission" date="2017-04" db="EMBL/GenBank/DDBJ databases">
        <authorList>
            <person name="Varghese N."/>
            <person name="Submissions S."/>
        </authorList>
    </citation>
    <scope>NUCLEOTIDE SEQUENCE [LARGE SCALE GENOMIC DNA]</scope>
</reference>
<proteinExistence type="predicted"/>
<feature type="transmembrane region" description="Helical" evidence="1">
    <location>
        <begin position="20"/>
        <end position="39"/>
    </location>
</feature>
<dbReference type="InterPro" id="IPR014911">
    <property type="entry name" value="PilS_N"/>
</dbReference>
<dbReference type="Gene3D" id="3.30.1690.10">
    <property type="entry name" value="TcpA-like pilin"/>
    <property type="match status" value="1"/>
</dbReference>
<dbReference type="Pfam" id="PF07963">
    <property type="entry name" value="N_methyl"/>
    <property type="match status" value="1"/>
</dbReference>
<keyword evidence="1" id="KW-0472">Membrane</keyword>
<name>A0A1Y6EQU1_9GAMM</name>
<dbReference type="Proteomes" id="UP000194450">
    <property type="component" value="Unassembled WGS sequence"/>
</dbReference>
<dbReference type="SUPFAM" id="SSF54523">
    <property type="entry name" value="Pili subunits"/>
    <property type="match status" value="1"/>
</dbReference>
<dbReference type="InterPro" id="IPR012902">
    <property type="entry name" value="N_methyl_site"/>
</dbReference>
<feature type="domain" description="Type 4 secretion system PilS N-terminal" evidence="2">
    <location>
        <begin position="52"/>
        <end position="124"/>
    </location>
</feature>
<evidence type="ECO:0000313" key="4">
    <source>
        <dbReference type="Proteomes" id="UP000194450"/>
    </source>
</evidence>
<dbReference type="InterPro" id="IPR045584">
    <property type="entry name" value="Pilin-like"/>
</dbReference>
<sequence length="156" mass="17146">MKRISVSKFNRRRRQGFTFIEVLAVLSIIAVATVGLMMMRDWAVGNSRVAEAKAQLATIQSGVRLWRPRSGIYTGISVTALTDIAALPTNWSTGERMNPWGGDISVTVDGADNSRYTVRYTGIMYSEEGARLAHDFAELAVVASFSDDTFTVTFQG</sequence>
<dbReference type="NCBIfam" id="TIGR02532">
    <property type="entry name" value="IV_pilin_GFxxxE"/>
    <property type="match status" value="1"/>
</dbReference>